<dbReference type="PRINTS" id="PR00778">
    <property type="entry name" value="HTHARSR"/>
</dbReference>
<evidence type="ECO:0000256" key="2">
    <source>
        <dbReference type="ARBA" id="ARBA00023125"/>
    </source>
</evidence>
<evidence type="ECO:0000259" key="5">
    <source>
        <dbReference type="PROSITE" id="PS50987"/>
    </source>
</evidence>
<dbReference type="NCBIfam" id="NF033788">
    <property type="entry name" value="HTH_metalloreg"/>
    <property type="match status" value="1"/>
</dbReference>
<dbReference type="SMART" id="SM00418">
    <property type="entry name" value="HTH_ARSR"/>
    <property type="match status" value="1"/>
</dbReference>
<dbReference type="CDD" id="cd00090">
    <property type="entry name" value="HTH_ARSR"/>
    <property type="match status" value="1"/>
</dbReference>
<dbReference type="Proteomes" id="UP000179616">
    <property type="component" value="Unassembled WGS sequence"/>
</dbReference>
<dbReference type="InterPro" id="IPR036390">
    <property type="entry name" value="WH_DNA-bd_sf"/>
</dbReference>
<dbReference type="OrthoDB" id="9806976at2"/>
<feature type="domain" description="HTH arsR-type" evidence="5">
    <location>
        <begin position="1"/>
        <end position="108"/>
    </location>
</feature>
<keyword evidence="1" id="KW-0805">Transcription regulation</keyword>
<dbReference type="STRING" id="948102.BKG76_23030"/>
<dbReference type="InterPro" id="IPR036388">
    <property type="entry name" value="WH-like_DNA-bd_sf"/>
</dbReference>
<dbReference type="InterPro" id="IPR051081">
    <property type="entry name" value="HTH_MetalResp_TranReg"/>
</dbReference>
<reference evidence="6 7" key="1">
    <citation type="submission" date="2016-10" db="EMBL/GenBank/DDBJ databases">
        <title>Evaluation of Human, Veterinary and Environmental Mycobacterium chelonae Isolates by Core Genome Phylogenomic Analysis, Targeted Gene Comparison, and Anti-microbial Susceptibility Patterns: A Tale of Mistaken Identities.</title>
        <authorList>
            <person name="Fogelson S.B."/>
            <person name="Camus A.C."/>
            <person name="Lorenz W."/>
            <person name="Vasireddy R."/>
            <person name="Vasireddy S."/>
            <person name="Smith T."/>
            <person name="Brown-Elliott B.A."/>
            <person name="Wallace R.J.Jr."/>
            <person name="Hasan N.A."/>
            <person name="Reischl U."/>
            <person name="Sanchez S."/>
        </authorList>
    </citation>
    <scope>NUCLEOTIDE SEQUENCE [LARGE SCALE GENOMIC DNA]</scope>
    <source>
        <strain evidence="6 7">1559</strain>
    </source>
</reference>
<evidence type="ECO:0000256" key="4">
    <source>
        <dbReference type="SAM" id="MobiDB-lite"/>
    </source>
</evidence>
<comment type="caution">
    <text evidence="6">The sequence shown here is derived from an EMBL/GenBank/DDBJ whole genome shotgun (WGS) entry which is preliminary data.</text>
</comment>
<accession>A0A1S1L119</accession>
<protein>
    <submittedName>
        <fullName evidence="6">Transcriptional regulator</fullName>
    </submittedName>
</protein>
<gene>
    <name evidence="6" type="ORF">BKG76_23030</name>
</gene>
<dbReference type="InterPro" id="IPR011991">
    <property type="entry name" value="ArsR-like_HTH"/>
</dbReference>
<dbReference type="InterPro" id="IPR001845">
    <property type="entry name" value="HTH_ArsR_DNA-bd_dom"/>
</dbReference>
<name>A0A1S1L119_9MYCO</name>
<dbReference type="GeneID" id="57169699"/>
<dbReference type="Gene3D" id="1.10.10.10">
    <property type="entry name" value="Winged helix-like DNA-binding domain superfamily/Winged helix DNA-binding domain"/>
    <property type="match status" value="1"/>
</dbReference>
<dbReference type="PANTHER" id="PTHR33154:SF33">
    <property type="entry name" value="TRANSCRIPTIONAL REPRESSOR SDPR"/>
    <property type="match status" value="1"/>
</dbReference>
<sequence>MHAFDVLGDPVRRRILELIHAGEVTSGAVAEVIRAEFAISQPAVSQHLKVLRDNGFATVRTEGTRRLYRVDTTPLREVDQWLDTFRRNWTPHLDALATEIARGKRQRRNTPTGPKGSAS</sequence>
<dbReference type="PANTHER" id="PTHR33154">
    <property type="entry name" value="TRANSCRIPTIONAL REGULATOR, ARSR FAMILY"/>
    <property type="match status" value="1"/>
</dbReference>
<dbReference type="PROSITE" id="PS50987">
    <property type="entry name" value="HTH_ARSR_2"/>
    <property type="match status" value="1"/>
</dbReference>
<dbReference type="GO" id="GO:0003677">
    <property type="term" value="F:DNA binding"/>
    <property type="evidence" value="ECO:0007669"/>
    <property type="project" value="UniProtKB-KW"/>
</dbReference>
<evidence type="ECO:0000256" key="1">
    <source>
        <dbReference type="ARBA" id="ARBA00023015"/>
    </source>
</evidence>
<dbReference type="SUPFAM" id="SSF46785">
    <property type="entry name" value="Winged helix' DNA-binding domain"/>
    <property type="match status" value="1"/>
</dbReference>
<evidence type="ECO:0000313" key="7">
    <source>
        <dbReference type="Proteomes" id="UP000179616"/>
    </source>
</evidence>
<evidence type="ECO:0000256" key="3">
    <source>
        <dbReference type="ARBA" id="ARBA00023163"/>
    </source>
</evidence>
<dbReference type="Pfam" id="PF12840">
    <property type="entry name" value="HTH_20"/>
    <property type="match status" value="1"/>
</dbReference>
<proteinExistence type="predicted"/>
<dbReference type="RefSeq" id="WP_070939978.1">
    <property type="nucleotide sequence ID" value="NZ_MLIK01000024.1"/>
</dbReference>
<keyword evidence="3" id="KW-0804">Transcription</keyword>
<dbReference type="GO" id="GO:0003700">
    <property type="term" value="F:DNA-binding transcription factor activity"/>
    <property type="evidence" value="ECO:0007669"/>
    <property type="project" value="InterPro"/>
</dbReference>
<organism evidence="6 7">
    <name type="scientific">Mycobacteroides franklinii</name>
    <dbReference type="NCBI Taxonomy" id="948102"/>
    <lineage>
        <taxon>Bacteria</taxon>
        <taxon>Bacillati</taxon>
        <taxon>Actinomycetota</taxon>
        <taxon>Actinomycetes</taxon>
        <taxon>Mycobacteriales</taxon>
        <taxon>Mycobacteriaceae</taxon>
        <taxon>Mycobacteroides</taxon>
    </lineage>
</organism>
<keyword evidence="2" id="KW-0238">DNA-binding</keyword>
<dbReference type="AlphaFoldDB" id="A0A1S1L119"/>
<evidence type="ECO:0000313" key="6">
    <source>
        <dbReference type="EMBL" id="OHU19332.1"/>
    </source>
</evidence>
<dbReference type="EMBL" id="MLIK01000024">
    <property type="protein sequence ID" value="OHU19332.1"/>
    <property type="molecule type" value="Genomic_DNA"/>
</dbReference>
<feature type="region of interest" description="Disordered" evidence="4">
    <location>
        <begin position="99"/>
        <end position="119"/>
    </location>
</feature>